<evidence type="ECO:0008006" key="3">
    <source>
        <dbReference type="Google" id="ProtNLM"/>
    </source>
</evidence>
<proteinExistence type="predicted"/>
<evidence type="ECO:0000313" key="1">
    <source>
        <dbReference type="EMBL" id="KAF2655028.1"/>
    </source>
</evidence>
<accession>A0A6A6T841</accession>
<dbReference type="PANTHER" id="PTHR33112:SF15">
    <property type="entry name" value="HETEROKARYON INCOMPATIBILITY DOMAIN-CONTAINING PROTEIN"/>
    <property type="match status" value="1"/>
</dbReference>
<dbReference type="Proteomes" id="UP000799324">
    <property type="component" value="Unassembled WGS sequence"/>
</dbReference>
<dbReference type="PANTHER" id="PTHR33112">
    <property type="entry name" value="DOMAIN PROTEIN, PUTATIVE-RELATED"/>
    <property type="match status" value="1"/>
</dbReference>
<name>A0A6A6T841_9PLEO</name>
<dbReference type="EMBL" id="MU004355">
    <property type="protein sequence ID" value="KAF2655028.1"/>
    <property type="molecule type" value="Genomic_DNA"/>
</dbReference>
<dbReference type="AlphaFoldDB" id="A0A6A6T841"/>
<dbReference type="OrthoDB" id="2958217at2759"/>
<reference evidence="1" key="1">
    <citation type="journal article" date="2020" name="Stud. Mycol.">
        <title>101 Dothideomycetes genomes: a test case for predicting lifestyles and emergence of pathogens.</title>
        <authorList>
            <person name="Haridas S."/>
            <person name="Albert R."/>
            <person name="Binder M."/>
            <person name="Bloem J."/>
            <person name="Labutti K."/>
            <person name="Salamov A."/>
            <person name="Andreopoulos B."/>
            <person name="Baker S."/>
            <person name="Barry K."/>
            <person name="Bills G."/>
            <person name="Bluhm B."/>
            <person name="Cannon C."/>
            <person name="Castanera R."/>
            <person name="Culley D."/>
            <person name="Daum C."/>
            <person name="Ezra D."/>
            <person name="Gonzalez J."/>
            <person name="Henrissat B."/>
            <person name="Kuo A."/>
            <person name="Liang C."/>
            <person name="Lipzen A."/>
            <person name="Lutzoni F."/>
            <person name="Magnuson J."/>
            <person name="Mondo S."/>
            <person name="Nolan M."/>
            <person name="Ohm R."/>
            <person name="Pangilinan J."/>
            <person name="Park H.-J."/>
            <person name="Ramirez L."/>
            <person name="Alfaro M."/>
            <person name="Sun H."/>
            <person name="Tritt A."/>
            <person name="Yoshinaga Y."/>
            <person name="Zwiers L.-H."/>
            <person name="Turgeon B."/>
            <person name="Goodwin S."/>
            <person name="Spatafora J."/>
            <person name="Crous P."/>
            <person name="Grigoriev I."/>
        </authorList>
    </citation>
    <scope>NUCLEOTIDE SEQUENCE</scope>
    <source>
        <strain evidence="1">CBS 122681</strain>
    </source>
</reference>
<organism evidence="1 2">
    <name type="scientific">Lophiostoma macrostomum CBS 122681</name>
    <dbReference type="NCBI Taxonomy" id="1314788"/>
    <lineage>
        <taxon>Eukaryota</taxon>
        <taxon>Fungi</taxon>
        <taxon>Dikarya</taxon>
        <taxon>Ascomycota</taxon>
        <taxon>Pezizomycotina</taxon>
        <taxon>Dothideomycetes</taxon>
        <taxon>Pleosporomycetidae</taxon>
        <taxon>Pleosporales</taxon>
        <taxon>Lophiostomataceae</taxon>
        <taxon>Lophiostoma</taxon>
    </lineage>
</organism>
<gene>
    <name evidence="1" type="ORF">K491DRAFT_443706</name>
</gene>
<protein>
    <recommendedName>
        <fullName evidence="3">Heterokaryon incompatibility domain-containing protein</fullName>
    </recommendedName>
</protein>
<evidence type="ECO:0000313" key="2">
    <source>
        <dbReference type="Proteomes" id="UP000799324"/>
    </source>
</evidence>
<sequence length="318" mass="36397">MRTIYSKGILNIAASRASASDKGMYATRDPRLIRPALIHGRDCFDLSDELYLLVQPEFAEPGYSHPPLNERGWVYQERILSPRVIHFEEEQVLWECCTSALCEMYPAGFDKTIDRGILVPPFELPKKQTCSGLAERWKRYTNLVEHYRAQQFTFPNKDKLAAFAGIAQHICHEFDDRYVAGLLRSQLPTALLWQPPNRRQIRQAYMGASSEEYRCPSWSWAKVDINRLDDGWSCGLYTFNPLKVSKPQVNILSMEVTPVDPSNLFGSLKSAHLVLEGRLLPWTMISSTDKSMQWILFDGEKEAHTAKSELFVVPFCAT</sequence>
<keyword evidence="2" id="KW-1185">Reference proteome</keyword>